<protein>
    <submittedName>
        <fullName evidence="1">Uncharacterized protein</fullName>
    </submittedName>
</protein>
<proteinExistence type="predicted"/>
<organism evidence="1">
    <name type="scientific">marine sediment metagenome</name>
    <dbReference type="NCBI Taxonomy" id="412755"/>
    <lineage>
        <taxon>unclassified sequences</taxon>
        <taxon>metagenomes</taxon>
        <taxon>ecological metagenomes</taxon>
    </lineage>
</organism>
<comment type="caution">
    <text evidence="1">The sequence shown here is derived from an EMBL/GenBank/DDBJ whole genome shotgun (WGS) entry which is preliminary data.</text>
</comment>
<reference evidence="1" key="1">
    <citation type="journal article" date="2014" name="Front. Microbiol.">
        <title>High frequency of phylogenetically diverse reductive dehalogenase-homologous genes in deep subseafloor sedimentary metagenomes.</title>
        <authorList>
            <person name="Kawai M."/>
            <person name="Futagami T."/>
            <person name="Toyoda A."/>
            <person name="Takaki Y."/>
            <person name="Nishi S."/>
            <person name="Hori S."/>
            <person name="Arai W."/>
            <person name="Tsubouchi T."/>
            <person name="Morono Y."/>
            <person name="Uchiyama I."/>
            <person name="Ito T."/>
            <person name="Fujiyama A."/>
            <person name="Inagaki F."/>
            <person name="Takami H."/>
        </authorList>
    </citation>
    <scope>NUCLEOTIDE SEQUENCE</scope>
    <source>
        <strain evidence="1">Expedition CK06-06</strain>
    </source>
</reference>
<dbReference type="AlphaFoldDB" id="X1H6H1"/>
<sequence>MMGPGEADILNPIKDMAYLRILILKGYSLKGPRLDQSKDLLVFERFLNRGHNFIPEDWLESRGYKFVEPSIYTKYYKLAYKEREGVVEQYFKSKYTLYNENRKIHLYFKGGW</sequence>
<evidence type="ECO:0000313" key="1">
    <source>
        <dbReference type="EMBL" id="GAH64957.1"/>
    </source>
</evidence>
<dbReference type="EMBL" id="BARU01033224">
    <property type="protein sequence ID" value="GAH64957.1"/>
    <property type="molecule type" value="Genomic_DNA"/>
</dbReference>
<gene>
    <name evidence="1" type="ORF">S03H2_52306</name>
</gene>
<accession>X1H6H1</accession>
<name>X1H6H1_9ZZZZ</name>